<dbReference type="InterPro" id="IPR000727">
    <property type="entry name" value="T_SNARE_dom"/>
</dbReference>
<keyword evidence="8 11" id="KW-0472">Membrane</keyword>
<dbReference type="SUPFAM" id="SSF47661">
    <property type="entry name" value="t-snare proteins"/>
    <property type="match status" value="1"/>
</dbReference>
<dbReference type="OrthoDB" id="546861at2759"/>
<dbReference type="CDD" id="cd21443">
    <property type="entry name" value="SNARE_NTD_STX6_STX10"/>
    <property type="match status" value="1"/>
</dbReference>
<proteinExistence type="inferred from homology"/>
<feature type="coiled-coil region" evidence="10">
    <location>
        <begin position="12"/>
        <end position="67"/>
    </location>
</feature>
<accession>F2TWE8</accession>
<evidence type="ECO:0000256" key="9">
    <source>
        <dbReference type="ARBA" id="ARBA00037801"/>
    </source>
</evidence>
<dbReference type="GO" id="GO:0048193">
    <property type="term" value="P:Golgi vesicle transport"/>
    <property type="evidence" value="ECO:0007669"/>
    <property type="project" value="InterPro"/>
</dbReference>
<dbReference type="Proteomes" id="UP000007799">
    <property type="component" value="Unassembled WGS sequence"/>
</dbReference>
<dbReference type="CDD" id="cd15851">
    <property type="entry name" value="SNARE_Syntaxin6"/>
    <property type="match status" value="1"/>
</dbReference>
<dbReference type="PANTHER" id="PTHR12791">
    <property type="entry name" value="GOLGI SNARE BET1-RELATED"/>
    <property type="match status" value="1"/>
</dbReference>
<evidence type="ECO:0000313" key="13">
    <source>
        <dbReference type="EMBL" id="EGD72394.1"/>
    </source>
</evidence>
<dbReference type="InterPro" id="IPR015260">
    <property type="entry name" value="Syntaxin-6/10/61_N"/>
</dbReference>
<gene>
    <name evidence="13" type="ORF">PTSG_00414</name>
</gene>
<keyword evidence="6" id="KW-0333">Golgi apparatus</keyword>
<dbReference type="SMART" id="SM00397">
    <property type="entry name" value="t_SNARE"/>
    <property type="match status" value="1"/>
</dbReference>
<evidence type="ECO:0000313" key="14">
    <source>
        <dbReference type="Proteomes" id="UP000007799"/>
    </source>
</evidence>
<evidence type="ECO:0000256" key="3">
    <source>
        <dbReference type="ARBA" id="ARBA00022692"/>
    </source>
</evidence>
<dbReference type="PROSITE" id="PS50192">
    <property type="entry name" value="T_SNARE"/>
    <property type="match status" value="1"/>
</dbReference>
<dbReference type="InParanoid" id="F2TWE8"/>
<feature type="domain" description="T-SNARE coiled-coil homology" evidence="12">
    <location>
        <begin position="155"/>
        <end position="217"/>
    </location>
</feature>
<dbReference type="Pfam" id="PF09177">
    <property type="entry name" value="STX6_10_61_N"/>
    <property type="match status" value="1"/>
</dbReference>
<keyword evidence="2" id="KW-0813">Transport</keyword>
<dbReference type="GeneID" id="16067498"/>
<dbReference type="AlphaFoldDB" id="F2TWE8"/>
<dbReference type="OMA" id="EHDPYRF"/>
<evidence type="ECO:0000256" key="11">
    <source>
        <dbReference type="SAM" id="Phobius"/>
    </source>
</evidence>
<dbReference type="GO" id="GO:0015031">
    <property type="term" value="P:protein transport"/>
    <property type="evidence" value="ECO:0007669"/>
    <property type="project" value="UniProtKB-KW"/>
</dbReference>
<feature type="transmembrane region" description="Helical" evidence="11">
    <location>
        <begin position="228"/>
        <end position="246"/>
    </location>
</feature>
<dbReference type="RefSeq" id="XP_004998963.1">
    <property type="nucleotide sequence ID" value="XM_004998906.1"/>
</dbReference>
<dbReference type="FunFam" id="1.20.5.110:FF:000006">
    <property type="entry name" value="Syntaxin 6"/>
    <property type="match status" value="1"/>
</dbReference>
<dbReference type="Gene3D" id="1.20.5.110">
    <property type="match status" value="1"/>
</dbReference>
<evidence type="ECO:0000256" key="2">
    <source>
        <dbReference type="ARBA" id="ARBA00022448"/>
    </source>
</evidence>
<evidence type="ECO:0000256" key="10">
    <source>
        <dbReference type="SAM" id="Coils"/>
    </source>
</evidence>
<comment type="subcellular location">
    <subcellularLocation>
        <location evidence="9">Golgi apparatus</location>
        <location evidence="9">trans-Golgi network membrane</location>
        <topology evidence="9">Single-pass type IV membrane protein</topology>
    </subcellularLocation>
</comment>
<dbReference type="FunFam" id="1.20.58.90:FF:000004">
    <property type="entry name" value="Syntaxin 10"/>
    <property type="match status" value="1"/>
</dbReference>
<reference evidence="13" key="1">
    <citation type="submission" date="2009-08" db="EMBL/GenBank/DDBJ databases">
        <title>Annotation of Salpingoeca rosetta.</title>
        <authorList>
            <consortium name="The Broad Institute Genome Sequencing Platform"/>
            <person name="Russ C."/>
            <person name="Cuomo C."/>
            <person name="Burger G."/>
            <person name="Gray M.W."/>
            <person name="Holland P.W.H."/>
            <person name="King N."/>
            <person name="Lang F.B.F."/>
            <person name="Roger A.J."/>
            <person name="Ruiz-Trillo I."/>
            <person name="Young S.K."/>
            <person name="Zeng Q."/>
            <person name="Gargeya S."/>
            <person name="Alvarado L."/>
            <person name="Berlin A."/>
            <person name="Chapman S.B."/>
            <person name="Chen Z."/>
            <person name="Freedman E."/>
            <person name="Gellesch M."/>
            <person name="Goldberg J."/>
            <person name="Griggs A."/>
            <person name="Gujja S."/>
            <person name="Heilman E."/>
            <person name="Heiman D."/>
            <person name="Howarth C."/>
            <person name="Mehta T."/>
            <person name="Neiman D."/>
            <person name="Pearson M."/>
            <person name="Roberts A."/>
            <person name="Saif S."/>
            <person name="Shea T."/>
            <person name="Shenoy N."/>
            <person name="Sisk P."/>
            <person name="Stolte C."/>
            <person name="Sykes S."/>
            <person name="White J."/>
            <person name="Yandava C."/>
            <person name="Haas B."/>
            <person name="Nusbaum C."/>
            <person name="Birren B."/>
        </authorList>
    </citation>
    <scope>NUCLEOTIDE SEQUENCE [LARGE SCALE GENOMIC DNA]</scope>
    <source>
        <strain evidence="13">ATCC 50818</strain>
    </source>
</reference>
<evidence type="ECO:0000256" key="6">
    <source>
        <dbReference type="ARBA" id="ARBA00023034"/>
    </source>
</evidence>
<evidence type="ECO:0000256" key="4">
    <source>
        <dbReference type="ARBA" id="ARBA00022927"/>
    </source>
</evidence>
<protein>
    <recommendedName>
        <fullName evidence="12">t-SNARE coiled-coil homology domain-containing protein</fullName>
    </recommendedName>
</protein>
<evidence type="ECO:0000256" key="7">
    <source>
        <dbReference type="ARBA" id="ARBA00023054"/>
    </source>
</evidence>
<evidence type="ECO:0000259" key="12">
    <source>
        <dbReference type="PROSITE" id="PS50192"/>
    </source>
</evidence>
<dbReference type="KEGG" id="sre:PTSG_00414"/>
<dbReference type="EMBL" id="GL832955">
    <property type="protein sequence ID" value="EGD72394.1"/>
    <property type="molecule type" value="Genomic_DNA"/>
</dbReference>
<organism evidence="14">
    <name type="scientific">Salpingoeca rosetta (strain ATCC 50818 / BSB-021)</name>
    <dbReference type="NCBI Taxonomy" id="946362"/>
    <lineage>
        <taxon>Eukaryota</taxon>
        <taxon>Choanoflagellata</taxon>
        <taxon>Craspedida</taxon>
        <taxon>Salpingoecidae</taxon>
        <taxon>Salpingoeca</taxon>
    </lineage>
</organism>
<keyword evidence="14" id="KW-1185">Reference proteome</keyword>
<dbReference type="InterPro" id="IPR010989">
    <property type="entry name" value="SNARE"/>
</dbReference>
<keyword evidence="4" id="KW-0653">Protein transport</keyword>
<comment type="similarity">
    <text evidence="1">Belongs to the syntaxin family.</text>
</comment>
<evidence type="ECO:0000256" key="8">
    <source>
        <dbReference type="ARBA" id="ARBA00023136"/>
    </source>
</evidence>
<keyword evidence="5 11" id="KW-1133">Transmembrane helix</keyword>
<dbReference type="SUPFAM" id="SSF58038">
    <property type="entry name" value="SNARE fusion complex"/>
    <property type="match status" value="1"/>
</dbReference>
<dbReference type="GO" id="GO:0005794">
    <property type="term" value="C:Golgi apparatus"/>
    <property type="evidence" value="ECO:0007669"/>
    <property type="project" value="UniProtKB-SubCell"/>
</dbReference>
<dbReference type="FunCoup" id="F2TWE8">
    <property type="interactions" value="1497"/>
</dbReference>
<dbReference type="Gene3D" id="1.20.58.90">
    <property type="match status" value="1"/>
</dbReference>
<dbReference type="GO" id="GO:0016020">
    <property type="term" value="C:membrane"/>
    <property type="evidence" value="ECO:0007669"/>
    <property type="project" value="InterPro"/>
</dbReference>
<keyword evidence="3 11" id="KW-0812">Transmembrane</keyword>
<dbReference type="STRING" id="946362.F2TWE8"/>
<evidence type="ECO:0000256" key="5">
    <source>
        <dbReference type="ARBA" id="ARBA00022989"/>
    </source>
</evidence>
<sequence>MASSTDPYFVVKEEVENSIANAERLYARWQRMFTSRSADDAEFKHTTEQLKTNIKSIEWDLEDLAETVSIAMREPHKFNLSQSELSNRNDFIETSKQKLKALKDGTSDARIKAKQEKDQRSDLMGRSKYSRYEKLEREIQAENQGFIDDQQQSQQMVMREQDTQLQEVGQTIGVLKNMGIMIGDELDEQNDMLEEMDEEMTSTSDRLRGTLKKLDRTLAITRDGKQSCCICLLLLTLIVLIIVYVSK</sequence>
<dbReference type="eggNOG" id="KOG3202">
    <property type="taxonomic scope" value="Eukaryota"/>
</dbReference>
<name>F2TWE8_SALR5</name>
<keyword evidence="7 10" id="KW-0175">Coiled coil</keyword>
<dbReference type="Pfam" id="PF05739">
    <property type="entry name" value="SNARE"/>
    <property type="match status" value="1"/>
</dbReference>
<evidence type="ECO:0000256" key="1">
    <source>
        <dbReference type="ARBA" id="ARBA00009063"/>
    </source>
</evidence>